<gene>
    <name evidence="1" type="ORF">ACOLOM_LOCUS12795</name>
</gene>
<protein>
    <submittedName>
        <fullName evidence="1">3659_t:CDS:1</fullName>
    </submittedName>
</protein>
<feature type="non-terminal residue" evidence="1">
    <location>
        <position position="1"/>
    </location>
</feature>
<reference evidence="1" key="1">
    <citation type="submission" date="2021-06" db="EMBL/GenBank/DDBJ databases">
        <authorList>
            <person name="Kallberg Y."/>
            <person name="Tangrot J."/>
            <person name="Rosling A."/>
        </authorList>
    </citation>
    <scope>NUCLEOTIDE SEQUENCE</scope>
    <source>
        <strain evidence="1">CL356</strain>
    </source>
</reference>
<comment type="caution">
    <text evidence="1">The sequence shown here is derived from an EMBL/GenBank/DDBJ whole genome shotgun (WGS) entry which is preliminary data.</text>
</comment>
<accession>A0ACA9QIG9</accession>
<dbReference type="EMBL" id="CAJVPT010054201">
    <property type="protein sequence ID" value="CAG8752917.1"/>
    <property type="molecule type" value="Genomic_DNA"/>
</dbReference>
<name>A0ACA9QIG9_9GLOM</name>
<organism evidence="1 2">
    <name type="scientific">Acaulospora colombiana</name>
    <dbReference type="NCBI Taxonomy" id="27376"/>
    <lineage>
        <taxon>Eukaryota</taxon>
        <taxon>Fungi</taxon>
        <taxon>Fungi incertae sedis</taxon>
        <taxon>Mucoromycota</taxon>
        <taxon>Glomeromycotina</taxon>
        <taxon>Glomeromycetes</taxon>
        <taxon>Diversisporales</taxon>
        <taxon>Acaulosporaceae</taxon>
        <taxon>Acaulospora</taxon>
    </lineage>
</organism>
<sequence length="129" mass="14124">AVAKSSGAVKITMVDVDQHRLNFAKNYVADEIILAAKVIGEGTIEYSERFSKSIIREFGIEQADVVLECSGVECSTQTGIYMTKPGGTFVQIGMGSENVTLQLSDIAIREITIKGSFRYCNTYKKAVEM</sequence>
<proteinExistence type="predicted"/>
<evidence type="ECO:0000313" key="2">
    <source>
        <dbReference type="Proteomes" id="UP000789525"/>
    </source>
</evidence>
<feature type="non-terminal residue" evidence="1">
    <location>
        <position position="129"/>
    </location>
</feature>
<evidence type="ECO:0000313" key="1">
    <source>
        <dbReference type="EMBL" id="CAG8752917.1"/>
    </source>
</evidence>
<keyword evidence="2" id="KW-1185">Reference proteome</keyword>
<dbReference type="Proteomes" id="UP000789525">
    <property type="component" value="Unassembled WGS sequence"/>
</dbReference>